<dbReference type="Proteomes" id="UP000422736">
    <property type="component" value="Chromosome 4"/>
</dbReference>
<protein>
    <submittedName>
        <fullName evidence="1">Mitochondrial acidic protein MAM33</fullName>
    </submittedName>
</protein>
<dbReference type="PANTHER" id="PTHR10826:SF1">
    <property type="entry name" value="COMPLEMENT COMPONENT 1 Q SUBCOMPONENT-BINDING PROTEIN, MITOCHONDRIAL"/>
    <property type="match status" value="1"/>
</dbReference>
<dbReference type="Pfam" id="PF02330">
    <property type="entry name" value="MAM33"/>
    <property type="match status" value="1"/>
</dbReference>
<reference evidence="1 2" key="1">
    <citation type="submission" date="2016-03" db="EMBL/GenBank/DDBJ databases">
        <title>How can Kluyveromyces marxianus grow so fast - potential evolutionary course in Saccharomyces Complex revealed by comparative genomics.</title>
        <authorList>
            <person name="Mo W."/>
            <person name="Lu W."/>
            <person name="Yang X."/>
            <person name="Qi J."/>
            <person name="Lv H."/>
        </authorList>
    </citation>
    <scope>NUCLEOTIDE SEQUENCE [LARGE SCALE GENOMIC DNA]</scope>
    <source>
        <strain evidence="1 2">FIM1</strain>
    </source>
</reference>
<evidence type="ECO:0000313" key="1">
    <source>
        <dbReference type="EMBL" id="QGN16162.1"/>
    </source>
</evidence>
<dbReference type="EMBL" id="CP015057">
    <property type="protein sequence ID" value="QGN16162.1"/>
    <property type="molecule type" value="Genomic_DNA"/>
</dbReference>
<dbReference type="Gene3D" id="3.10.280.10">
    <property type="entry name" value="Mitochondrial glycoprotein"/>
    <property type="match status" value="1"/>
</dbReference>
<dbReference type="InterPro" id="IPR003428">
    <property type="entry name" value="MAM33"/>
</dbReference>
<dbReference type="InterPro" id="IPR036561">
    <property type="entry name" value="MAM33_sf"/>
</dbReference>
<sequence length="261" mass="29606">MSFSLRLLSRTASKVATRPASVQIAKNVVARPTFVNFPRYFSSRAVAFNQHTTKVVQILNSEVELETSQQIKELPEEVASFLETYKFETVENKGNNLAHIKRESATETVNVFFDVAQVANLPVDPAALDQAEESMEEDFDSMADNFFNVNVVVVKKADNTAVAFELLMNMQEGNFFVDSVTPYESADAALNESAEAEVKRELRYHGPPFSNLDESLQESLESYLESRGITNQLVSFISNYSEFKENNEYIQWLNNMKKFFD</sequence>
<dbReference type="PANTHER" id="PTHR10826">
    <property type="entry name" value="COMPLEMENT COMPONENT 1"/>
    <property type="match status" value="1"/>
</dbReference>
<gene>
    <name evidence="1" type="primary">MAM33</name>
    <name evidence="1" type="ORF">FIM1_2864</name>
</gene>
<evidence type="ECO:0000313" key="2">
    <source>
        <dbReference type="Proteomes" id="UP000422736"/>
    </source>
</evidence>
<dbReference type="SUPFAM" id="SSF54529">
    <property type="entry name" value="Mitochondrial glycoprotein MAM33-like"/>
    <property type="match status" value="1"/>
</dbReference>
<organism evidence="1 2">
    <name type="scientific">Kluyveromyces marxianus</name>
    <name type="common">Yeast</name>
    <name type="synonym">Candida kefyr</name>
    <dbReference type="NCBI Taxonomy" id="4911"/>
    <lineage>
        <taxon>Eukaryota</taxon>
        <taxon>Fungi</taxon>
        <taxon>Dikarya</taxon>
        <taxon>Ascomycota</taxon>
        <taxon>Saccharomycotina</taxon>
        <taxon>Saccharomycetes</taxon>
        <taxon>Saccharomycetales</taxon>
        <taxon>Saccharomycetaceae</taxon>
        <taxon>Kluyveromyces</taxon>
    </lineage>
</organism>
<name>A0ABX6EYJ9_KLUMA</name>
<keyword evidence="2" id="KW-1185">Reference proteome</keyword>
<accession>A0ABX6EYJ9</accession>
<proteinExistence type="predicted"/>